<comment type="caution">
    <text evidence="1">The sequence shown here is derived from an EMBL/GenBank/DDBJ whole genome shotgun (WGS) entry which is preliminary data.</text>
</comment>
<accession>A0ACB7TLE5</accession>
<keyword evidence="2" id="KW-1185">Reference proteome</keyword>
<evidence type="ECO:0000313" key="2">
    <source>
        <dbReference type="Proteomes" id="UP000821845"/>
    </source>
</evidence>
<proteinExistence type="predicted"/>
<evidence type="ECO:0000313" key="1">
    <source>
        <dbReference type="EMBL" id="KAH6947157.1"/>
    </source>
</evidence>
<sequence>MLTTKVAQFMAAGLHSYSIVEEPGFLSLMHAAVPEYKVPSRATFSRSVMPELYAKEKERIKVELRHHFNHGTPCYSVTTDGWSSRPGDSYVSFTCHLLDEEFNPHNYHLACRHMPEGHTSENLKDVLLDLAEEWGLPQGIPVFVITDNARNFLGAALRTGWLSIQCFAHTLQLCINCAKRDTSNFEQLCIKARGIVGYYKRSSQARHRLKELQTSMGLEPVEVIQDVVTRWNSEYAMMARLLKLRRPISLDVSEQDTLEDFTTTEWRLMTSVTLVLKCIDDATRESCSEKHPTLSQVVPLVHCMQLLLTQQARSRGEESVFAGNLLRAIKCRFGDIKLQVPYALSTALDPRYKAVCYDATCEIQWLKSELCSALEKSLPQQSDEEERSVSSASAEAASPSSDVWSVFATLAGSNTAPTGSDRLKKEVEEYLRSPVQPRLDNPFLWWKNIGKAKYPSLSKVARLYLSVPATQVSSERLFSTTGNVVTARREHLLPENVEQLVFVHSNMR</sequence>
<gene>
    <name evidence="1" type="ORF">HPB50_017230</name>
</gene>
<dbReference type="EMBL" id="CM023481">
    <property type="protein sequence ID" value="KAH6947157.1"/>
    <property type="molecule type" value="Genomic_DNA"/>
</dbReference>
<dbReference type="Proteomes" id="UP000821845">
    <property type="component" value="Chromosome 1"/>
</dbReference>
<name>A0ACB7TLE5_HYAAI</name>
<reference evidence="1" key="1">
    <citation type="submission" date="2020-05" db="EMBL/GenBank/DDBJ databases">
        <title>Large-scale comparative analyses of tick genomes elucidate their genetic diversity and vector capacities.</title>
        <authorList>
            <person name="Jia N."/>
            <person name="Wang J."/>
            <person name="Shi W."/>
            <person name="Du L."/>
            <person name="Sun Y."/>
            <person name="Zhan W."/>
            <person name="Jiang J."/>
            <person name="Wang Q."/>
            <person name="Zhang B."/>
            <person name="Ji P."/>
            <person name="Sakyi L.B."/>
            <person name="Cui X."/>
            <person name="Yuan T."/>
            <person name="Jiang B."/>
            <person name="Yang W."/>
            <person name="Lam T.T.-Y."/>
            <person name="Chang Q."/>
            <person name="Ding S."/>
            <person name="Wang X."/>
            <person name="Zhu J."/>
            <person name="Ruan X."/>
            <person name="Zhao L."/>
            <person name="Wei J."/>
            <person name="Que T."/>
            <person name="Du C."/>
            <person name="Cheng J."/>
            <person name="Dai P."/>
            <person name="Han X."/>
            <person name="Huang E."/>
            <person name="Gao Y."/>
            <person name="Liu J."/>
            <person name="Shao H."/>
            <person name="Ye R."/>
            <person name="Li L."/>
            <person name="Wei W."/>
            <person name="Wang X."/>
            <person name="Wang C."/>
            <person name="Yang T."/>
            <person name="Huo Q."/>
            <person name="Li W."/>
            <person name="Guo W."/>
            <person name="Chen H."/>
            <person name="Zhou L."/>
            <person name="Ni X."/>
            <person name="Tian J."/>
            <person name="Zhou Y."/>
            <person name="Sheng Y."/>
            <person name="Liu T."/>
            <person name="Pan Y."/>
            <person name="Xia L."/>
            <person name="Li J."/>
            <person name="Zhao F."/>
            <person name="Cao W."/>
        </authorList>
    </citation>
    <scope>NUCLEOTIDE SEQUENCE</scope>
    <source>
        <strain evidence="1">Hyas-2018</strain>
    </source>
</reference>
<protein>
    <submittedName>
        <fullName evidence="1">Uncharacterized protein</fullName>
    </submittedName>
</protein>
<organism evidence="1 2">
    <name type="scientific">Hyalomma asiaticum</name>
    <name type="common">Tick</name>
    <dbReference type="NCBI Taxonomy" id="266040"/>
    <lineage>
        <taxon>Eukaryota</taxon>
        <taxon>Metazoa</taxon>
        <taxon>Ecdysozoa</taxon>
        <taxon>Arthropoda</taxon>
        <taxon>Chelicerata</taxon>
        <taxon>Arachnida</taxon>
        <taxon>Acari</taxon>
        <taxon>Parasitiformes</taxon>
        <taxon>Ixodida</taxon>
        <taxon>Ixodoidea</taxon>
        <taxon>Ixodidae</taxon>
        <taxon>Hyalomminae</taxon>
        <taxon>Hyalomma</taxon>
    </lineage>
</organism>